<evidence type="ECO:0000259" key="2">
    <source>
        <dbReference type="Pfam" id="PF01425"/>
    </source>
</evidence>
<dbReference type="InterPro" id="IPR036928">
    <property type="entry name" value="AS_sf"/>
</dbReference>
<dbReference type="Proteomes" id="UP000635606">
    <property type="component" value="Unassembled WGS sequence"/>
</dbReference>
<dbReference type="RefSeq" id="WP_203932201.1">
    <property type="nucleotide sequence ID" value="NZ_BOPH01000098.1"/>
</dbReference>
<evidence type="ECO:0000256" key="1">
    <source>
        <dbReference type="ARBA" id="ARBA00009199"/>
    </source>
</evidence>
<dbReference type="AlphaFoldDB" id="A0A8J3ZY21"/>
<dbReference type="Gene3D" id="3.90.1300.10">
    <property type="entry name" value="Amidase signature (AS) domain"/>
    <property type="match status" value="1"/>
</dbReference>
<reference evidence="3" key="1">
    <citation type="submission" date="2021-01" db="EMBL/GenBank/DDBJ databases">
        <title>Whole genome shotgun sequence of Virgisporangium ochraceum NBRC 16418.</title>
        <authorList>
            <person name="Komaki H."/>
            <person name="Tamura T."/>
        </authorList>
    </citation>
    <scope>NUCLEOTIDE SEQUENCE</scope>
    <source>
        <strain evidence="3">NBRC 16418</strain>
    </source>
</reference>
<proteinExistence type="inferred from homology"/>
<comment type="similarity">
    <text evidence="1">Belongs to the amidase family.</text>
</comment>
<organism evidence="3 4">
    <name type="scientific">Virgisporangium ochraceum</name>
    <dbReference type="NCBI Taxonomy" id="65505"/>
    <lineage>
        <taxon>Bacteria</taxon>
        <taxon>Bacillati</taxon>
        <taxon>Actinomycetota</taxon>
        <taxon>Actinomycetes</taxon>
        <taxon>Micromonosporales</taxon>
        <taxon>Micromonosporaceae</taxon>
        <taxon>Virgisporangium</taxon>
    </lineage>
</organism>
<keyword evidence="4" id="KW-1185">Reference proteome</keyword>
<comment type="caution">
    <text evidence="3">The sequence shown here is derived from an EMBL/GenBank/DDBJ whole genome shotgun (WGS) entry which is preliminary data.</text>
</comment>
<dbReference type="EMBL" id="BOPH01000098">
    <property type="protein sequence ID" value="GIJ72197.1"/>
    <property type="molecule type" value="Genomic_DNA"/>
</dbReference>
<feature type="domain" description="Amidase" evidence="2">
    <location>
        <begin position="2"/>
        <end position="50"/>
    </location>
</feature>
<dbReference type="SUPFAM" id="SSF75304">
    <property type="entry name" value="Amidase signature (AS) enzymes"/>
    <property type="match status" value="1"/>
</dbReference>
<sequence>MDSYHRWMETVAPWTMTGMPALGMPAGFDDRGLPAGVQLVGRHGADAEVLRLARAYEERAHWVRDHPPPDGL</sequence>
<evidence type="ECO:0000313" key="3">
    <source>
        <dbReference type="EMBL" id="GIJ72197.1"/>
    </source>
</evidence>
<dbReference type="PANTHER" id="PTHR11895">
    <property type="entry name" value="TRANSAMIDASE"/>
    <property type="match status" value="1"/>
</dbReference>
<dbReference type="Pfam" id="PF01425">
    <property type="entry name" value="Amidase"/>
    <property type="match status" value="1"/>
</dbReference>
<dbReference type="InterPro" id="IPR023631">
    <property type="entry name" value="Amidase_dom"/>
</dbReference>
<dbReference type="GO" id="GO:0003824">
    <property type="term" value="F:catalytic activity"/>
    <property type="evidence" value="ECO:0007669"/>
    <property type="project" value="InterPro"/>
</dbReference>
<protein>
    <recommendedName>
        <fullName evidence="2">Amidase domain-containing protein</fullName>
    </recommendedName>
</protein>
<accession>A0A8J3ZY21</accession>
<dbReference type="InterPro" id="IPR000120">
    <property type="entry name" value="Amidase"/>
</dbReference>
<name>A0A8J3ZY21_9ACTN</name>
<gene>
    <name evidence="3" type="ORF">Voc01_071140</name>
</gene>
<evidence type="ECO:0000313" key="4">
    <source>
        <dbReference type="Proteomes" id="UP000635606"/>
    </source>
</evidence>
<dbReference type="PANTHER" id="PTHR11895:SF7">
    <property type="entry name" value="GLUTAMYL-TRNA(GLN) AMIDOTRANSFERASE SUBUNIT A, MITOCHONDRIAL"/>
    <property type="match status" value="1"/>
</dbReference>